<dbReference type="Pfam" id="PF00001">
    <property type="entry name" value="7tm_1"/>
    <property type="match status" value="1"/>
</dbReference>
<keyword evidence="13" id="KW-1185">Reference proteome</keyword>
<evidence type="ECO:0000256" key="2">
    <source>
        <dbReference type="ARBA" id="ARBA00010663"/>
    </source>
</evidence>
<evidence type="ECO:0000256" key="4">
    <source>
        <dbReference type="ARBA" id="ARBA00022989"/>
    </source>
</evidence>
<evidence type="ECO:0000256" key="7">
    <source>
        <dbReference type="ARBA" id="ARBA00023170"/>
    </source>
</evidence>
<comment type="subcellular location">
    <subcellularLocation>
        <location evidence="1">Membrane</location>
        <topology evidence="1">Multi-pass membrane protein</topology>
    </subcellularLocation>
</comment>
<evidence type="ECO:0000313" key="12">
    <source>
        <dbReference type="EMBL" id="RWS13142.1"/>
    </source>
</evidence>
<dbReference type="GO" id="GO:0005886">
    <property type="term" value="C:plasma membrane"/>
    <property type="evidence" value="ECO:0007669"/>
    <property type="project" value="TreeGrafter"/>
</dbReference>
<evidence type="ECO:0000256" key="8">
    <source>
        <dbReference type="ARBA" id="ARBA00023224"/>
    </source>
</evidence>
<feature type="transmembrane region" description="Helical" evidence="10">
    <location>
        <begin position="234"/>
        <end position="252"/>
    </location>
</feature>
<evidence type="ECO:0000256" key="1">
    <source>
        <dbReference type="ARBA" id="ARBA00004141"/>
    </source>
</evidence>
<keyword evidence="7 12" id="KW-0675">Receptor</keyword>
<feature type="transmembrane region" description="Helical" evidence="10">
    <location>
        <begin position="53"/>
        <end position="73"/>
    </location>
</feature>
<feature type="domain" description="G-protein coupled receptors family 1 profile" evidence="11">
    <location>
        <begin position="32"/>
        <end position="294"/>
    </location>
</feature>
<feature type="region of interest" description="Disordered" evidence="9">
    <location>
        <begin position="332"/>
        <end position="361"/>
    </location>
</feature>
<dbReference type="PANTHER" id="PTHR45695:SF9">
    <property type="entry name" value="LEUCOKININ RECEPTOR"/>
    <property type="match status" value="1"/>
</dbReference>
<evidence type="ECO:0000256" key="9">
    <source>
        <dbReference type="SAM" id="MobiDB-lite"/>
    </source>
</evidence>
<feature type="transmembrane region" description="Helical" evidence="10">
    <location>
        <begin position="272"/>
        <end position="297"/>
    </location>
</feature>
<dbReference type="InterPro" id="IPR000276">
    <property type="entry name" value="GPCR_Rhodpsn"/>
</dbReference>
<feature type="transmembrane region" description="Helical" evidence="10">
    <location>
        <begin position="136"/>
        <end position="159"/>
    </location>
</feature>
<dbReference type="Gene3D" id="1.20.1070.10">
    <property type="entry name" value="Rhodopsin 7-helix transmembrane proteins"/>
    <property type="match status" value="1"/>
</dbReference>
<organism evidence="12 13">
    <name type="scientific">Dinothrombium tinctorium</name>
    <dbReference type="NCBI Taxonomy" id="1965070"/>
    <lineage>
        <taxon>Eukaryota</taxon>
        <taxon>Metazoa</taxon>
        <taxon>Ecdysozoa</taxon>
        <taxon>Arthropoda</taxon>
        <taxon>Chelicerata</taxon>
        <taxon>Arachnida</taxon>
        <taxon>Acari</taxon>
        <taxon>Acariformes</taxon>
        <taxon>Trombidiformes</taxon>
        <taxon>Prostigmata</taxon>
        <taxon>Anystina</taxon>
        <taxon>Parasitengona</taxon>
        <taxon>Trombidioidea</taxon>
        <taxon>Trombidiidae</taxon>
        <taxon>Dinothrombium</taxon>
    </lineage>
</organism>
<dbReference type="PRINTS" id="PR00237">
    <property type="entry name" value="GPCRRHODOPSN"/>
</dbReference>
<evidence type="ECO:0000256" key="6">
    <source>
        <dbReference type="ARBA" id="ARBA00023136"/>
    </source>
</evidence>
<dbReference type="SMART" id="SM01381">
    <property type="entry name" value="7TM_GPCR_Srsx"/>
    <property type="match status" value="1"/>
</dbReference>
<dbReference type="Proteomes" id="UP000285301">
    <property type="component" value="Unassembled WGS sequence"/>
</dbReference>
<feature type="transmembrane region" description="Helical" evidence="10">
    <location>
        <begin position="93"/>
        <end position="115"/>
    </location>
</feature>
<name>A0A443RCZ3_9ACAR</name>
<evidence type="ECO:0000256" key="10">
    <source>
        <dbReference type="SAM" id="Phobius"/>
    </source>
</evidence>
<feature type="transmembrane region" description="Helical" evidence="10">
    <location>
        <begin position="179"/>
        <end position="204"/>
    </location>
</feature>
<accession>A0A443RCZ3</accession>
<reference evidence="12 13" key="1">
    <citation type="journal article" date="2018" name="Gigascience">
        <title>Genomes of trombidid mites reveal novel predicted allergens and laterally-transferred genes associated with secondary metabolism.</title>
        <authorList>
            <person name="Dong X."/>
            <person name="Chaisiri K."/>
            <person name="Xia D."/>
            <person name="Armstrong S.D."/>
            <person name="Fang Y."/>
            <person name="Donnelly M.J."/>
            <person name="Kadowaki T."/>
            <person name="McGarry J.W."/>
            <person name="Darby A.C."/>
            <person name="Makepeace B.L."/>
        </authorList>
    </citation>
    <scope>NUCLEOTIDE SEQUENCE [LARGE SCALE GENOMIC DNA]</scope>
    <source>
        <strain evidence="12">UoL-WK</strain>
    </source>
</reference>
<dbReference type="EMBL" id="NCKU01001083">
    <property type="protein sequence ID" value="RWS13142.1"/>
    <property type="molecule type" value="Genomic_DNA"/>
</dbReference>
<dbReference type="InterPro" id="IPR017452">
    <property type="entry name" value="GPCR_Rhodpsn_7TM"/>
</dbReference>
<keyword evidence="6 10" id="KW-0472">Membrane</keyword>
<evidence type="ECO:0000256" key="3">
    <source>
        <dbReference type="ARBA" id="ARBA00022692"/>
    </source>
</evidence>
<keyword evidence="3 10" id="KW-0812">Transmembrane</keyword>
<dbReference type="PANTHER" id="PTHR45695">
    <property type="entry name" value="LEUCOKININ RECEPTOR-RELATED"/>
    <property type="match status" value="1"/>
</dbReference>
<evidence type="ECO:0000259" key="11">
    <source>
        <dbReference type="PROSITE" id="PS50262"/>
    </source>
</evidence>
<sequence>METSNQNIFKNYNRDMLFLMASSVTIILSIVGNSLVITVIVRDKRLHSAINWLVVNMAVSDFLAGSLIALEFFTCSSYLLNNFPSFGKQICSFSQVILYSTYSVSSFTMMAIAIYRYLGIVRKPLRASLKPLKLSILSWIAAFLVNAPIHMNVSIPVFFTCTEIVTFRVVKQSQWNKLILQIRMVSMSFLQFILPLIMALFSYVKIAFVLRNRKIVGQNQETRIKIFKRTKGRITRMFVIILMCFTIVWLPIHFSNVYIAFATNIFAEETEIPTYFVFLYWFALSSCCFNPFIYFWYYKEFRSRLKNWASLSKTSLSELSIRSRRRTIELDKNGSHQDHEIRRQSYKSRGFDNEDYNPSPV</sequence>
<dbReference type="PROSITE" id="PS50262">
    <property type="entry name" value="G_PROTEIN_RECEP_F1_2"/>
    <property type="match status" value="1"/>
</dbReference>
<dbReference type="OrthoDB" id="5950040at2759"/>
<evidence type="ECO:0000256" key="5">
    <source>
        <dbReference type="ARBA" id="ARBA00023040"/>
    </source>
</evidence>
<comment type="caution">
    <text evidence="12">The sequence shown here is derived from an EMBL/GenBank/DDBJ whole genome shotgun (WGS) entry which is preliminary data.</text>
</comment>
<protein>
    <submittedName>
        <fullName evidence="12">Putative G-protein coupled receptor 83-like protein</fullName>
    </submittedName>
</protein>
<proteinExistence type="inferred from homology"/>
<dbReference type="GO" id="GO:0004930">
    <property type="term" value="F:G protein-coupled receptor activity"/>
    <property type="evidence" value="ECO:0007669"/>
    <property type="project" value="UniProtKB-KW"/>
</dbReference>
<dbReference type="CDD" id="cd00637">
    <property type="entry name" value="7tm_classA_rhodopsin-like"/>
    <property type="match status" value="1"/>
</dbReference>
<feature type="transmembrane region" description="Helical" evidence="10">
    <location>
        <begin position="16"/>
        <end position="41"/>
    </location>
</feature>
<keyword evidence="8" id="KW-0807">Transducer</keyword>
<keyword evidence="4 10" id="KW-1133">Transmembrane helix</keyword>
<comment type="similarity">
    <text evidence="2">Belongs to the G-protein coupled receptor 1 family.</text>
</comment>
<dbReference type="AlphaFoldDB" id="A0A443RCZ3"/>
<keyword evidence="5" id="KW-0297">G-protein coupled receptor</keyword>
<dbReference type="SUPFAM" id="SSF81321">
    <property type="entry name" value="Family A G protein-coupled receptor-like"/>
    <property type="match status" value="1"/>
</dbReference>
<feature type="compositionally biased region" description="Basic and acidic residues" evidence="9">
    <location>
        <begin position="332"/>
        <end position="343"/>
    </location>
</feature>
<dbReference type="STRING" id="1965070.A0A443RCZ3"/>
<evidence type="ECO:0000313" key="13">
    <source>
        <dbReference type="Proteomes" id="UP000285301"/>
    </source>
</evidence>
<gene>
    <name evidence="12" type="ORF">B4U79_18969</name>
</gene>